<accession>A0A543CLN3</accession>
<dbReference type="Proteomes" id="UP000316096">
    <property type="component" value="Unassembled WGS sequence"/>
</dbReference>
<dbReference type="SUPFAM" id="SSF56601">
    <property type="entry name" value="beta-lactamase/transpeptidase-like"/>
    <property type="match status" value="1"/>
</dbReference>
<dbReference type="AlphaFoldDB" id="A0A543CLN3"/>
<dbReference type="GO" id="GO:0006508">
    <property type="term" value="P:proteolysis"/>
    <property type="evidence" value="ECO:0007669"/>
    <property type="project" value="InterPro"/>
</dbReference>
<proteinExistence type="inferred from homology"/>
<dbReference type="InterPro" id="IPR012338">
    <property type="entry name" value="Beta-lactam/transpept-like"/>
</dbReference>
<name>A0A543CLN3_9ACTN</name>
<dbReference type="GO" id="GO:0000270">
    <property type="term" value="P:peptidoglycan metabolic process"/>
    <property type="evidence" value="ECO:0007669"/>
    <property type="project" value="TreeGrafter"/>
</dbReference>
<dbReference type="Gene3D" id="3.50.80.20">
    <property type="entry name" value="D-Ala-D-Ala carboxypeptidase C, peptidase S13"/>
    <property type="match status" value="1"/>
</dbReference>
<organism evidence="3 4">
    <name type="scientific">Actinoallomurus bryophytorum</name>
    <dbReference type="NCBI Taxonomy" id="1490222"/>
    <lineage>
        <taxon>Bacteria</taxon>
        <taxon>Bacillati</taxon>
        <taxon>Actinomycetota</taxon>
        <taxon>Actinomycetes</taxon>
        <taxon>Streptosporangiales</taxon>
        <taxon>Thermomonosporaceae</taxon>
        <taxon>Actinoallomurus</taxon>
    </lineage>
</organism>
<dbReference type="EMBL" id="VFOZ01000001">
    <property type="protein sequence ID" value="TQL98018.1"/>
    <property type="molecule type" value="Genomic_DNA"/>
</dbReference>
<protein>
    <submittedName>
        <fullName evidence="3">D-alanyl-D-alanine carboxypeptidase/D-alanyl-D-alanine-endopeptidase (Penicillin-binding protein 4)</fullName>
    </submittedName>
</protein>
<sequence>MLAGGVLVGTAVPAQAAVSSAPARTAAAGDLKTDLDQILSDSRLNGATAGVTVRKADTGAVLYSHDADQRVVPASNNKLETSAAAFGILGTGYRFRTNVYTRGGDLYLKGTGDPTLGAAAYDQLAAAVAAKGIKTVKGDLVADDTWFEGPRLGPDWNPEDFPYDYAAEISALTVAADDVFDVGSVDVVVTPGAVGQPPGISLSPETDLVTIDNRATTGAAGSASTVSVDRTVGTNTIVVSGSVPAGGTFDDLATVPDPALYAADVFRRALAAHGVTVTGGVSHGRTPRRAKVVTTRRSVPLSQIATPYLKLSNNMIAEILVKEIGHKVTGHGSWTAGLPVIAKYLKSLGVDTSQVKQTDGSGLGHSNYTTATQLSNLLKAVQKKSWFGVFYNALPIAGQADQLVGGTLRKRMVGTPAAGNAHAKTGTLTGVSALSGYVKDPDGQPLIFSIVFNDYKGSAPTDLQDRIAVRLAGGSSSTVSSAVSSSARRSGQNLECSWTRSC</sequence>
<comment type="similarity">
    <text evidence="1">Belongs to the peptidase S13 family.</text>
</comment>
<evidence type="ECO:0000313" key="3">
    <source>
        <dbReference type="EMBL" id="TQL98018.1"/>
    </source>
</evidence>
<dbReference type="PRINTS" id="PR00922">
    <property type="entry name" value="DADACBPTASE3"/>
</dbReference>
<reference evidence="3 4" key="1">
    <citation type="submission" date="2019-06" db="EMBL/GenBank/DDBJ databases">
        <title>Sequencing the genomes of 1000 actinobacteria strains.</title>
        <authorList>
            <person name="Klenk H.-P."/>
        </authorList>
    </citation>
    <scope>NUCLEOTIDE SEQUENCE [LARGE SCALE GENOMIC DNA]</scope>
    <source>
        <strain evidence="3 4">DSM 102200</strain>
    </source>
</reference>
<dbReference type="NCBIfam" id="TIGR00666">
    <property type="entry name" value="PBP4"/>
    <property type="match status" value="1"/>
</dbReference>
<keyword evidence="3" id="KW-0645">Protease</keyword>
<keyword evidence="4" id="KW-1185">Reference proteome</keyword>
<dbReference type="PANTHER" id="PTHR30023:SF0">
    <property type="entry name" value="PENICILLIN-SENSITIVE CARBOXYPEPTIDASE A"/>
    <property type="match status" value="1"/>
</dbReference>
<gene>
    <name evidence="3" type="ORF">FB559_3630</name>
</gene>
<keyword evidence="2" id="KW-0378">Hydrolase</keyword>
<dbReference type="InterPro" id="IPR000667">
    <property type="entry name" value="Peptidase_S13"/>
</dbReference>
<dbReference type="PANTHER" id="PTHR30023">
    <property type="entry name" value="D-ALANYL-D-ALANINE CARBOXYPEPTIDASE"/>
    <property type="match status" value="1"/>
</dbReference>
<dbReference type="Pfam" id="PF02113">
    <property type="entry name" value="Peptidase_S13"/>
    <property type="match status" value="1"/>
</dbReference>
<evidence type="ECO:0000256" key="2">
    <source>
        <dbReference type="ARBA" id="ARBA00022801"/>
    </source>
</evidence>
<dbReference type="GO" id="GO:0004185">
    <property type="term" value="F:serine-type carboxypeptidase activity"/>
    <property type="evidence" value="ECO:0007669"/>
    <property type="project" value="InterPro"/>
</dbReference>
<comment type="caution">
    <text evidence="3">The sequence shown here is derived from an EMBL/GenBank/DDBJ whole genome shotgun (WGS) entry which is preliminary data.</text>
</comment>
<evidence type="ECO:0000313" key="4">
    <source>
        <dbReference type="Proteomes" id="UP000316096"/>
    </source>
</evidence>
<dbReference type="Gene3D" id="3.40.710.10">
    <property type="entry name" value="DD-peptidase/beta-lactamase superfamily"/>
    <property type="match status" value="2"/>
</dbReference>
<keyword evidence="3" id="KW-0121">Carboxypeptidase</keyword>
<evidence type="ECO:0000256" key="1">
    <source>
        <dbReference type="ARBA" id="ARBA00006096"/>
    </source>
</evidence>